<protein>
    <submittedName>
        <fullName evidence="1">Uncharacterized protein</fullName>
    </submittedName>
</protein>
<evidence type="ECO:0000313" key="2">
    <source>
        <dbReference type="Proteomes" id="UP000325440"/>
    </source>
</evidence>
<dbReference type="AlphaFoldDB" id="A0A5E4NLZ8"/>
<gene>
    <name evidence="1" type="ORF">CINCED_3A019056</name>
</gene>
<reference evidence="1 2" key="1">
    <citation type="submission" date="2019-08" db="EMBL/GenBank/DDBJ databases">
        <authorList>
            <person name="Alioto T."/>
            <person name="Alioto T."/>
            <person name="Gomez Garrido J."/>
        </authorList>
    </citation>
    <scope>NUCLEOTIDE SEQUENCE [LARGE SCALE GENOMIC DNA]</scope>
</reference>
<sequence length="100" mass="11820">MCARCEIIGSKPFKLVENRMWGRLWPRLLRLLVIREAKEKGQDEEQSFHCTILVLPKVDLLHINARDNGKPNQLPLFLYYFPQSFQFESSIEFNTSHDVQ</sequence>
<proteinExistence type="predicted"/>
<name>A0A5E4NLZ8_9HEMI</name>
<dbReference type="EMBL" id="CABPRJ010002369">
    <property type="protein sequence ID" value="VVC43407.1"/>
    <property type="molecule type" value="Genomic_DNA"/>
</dbReference>
<keyword evidence="2" id="KW-1185">Reference proteome</keyword>
<organism evidence="1 2">
    <name type="scientific">Cinara cedri</name>
    <dbReference type="NCBI Taxonomy" id="506608"/>
    <lineage>
        <taxon>Eukaryota</taxon>
        <taxon>Metazoa</taxon>
        <taxon>Ecdysozoa</taxon>
        <taxon>Arthropoda</taxon>
        <taxon>Hexapoda</taxon>
        <taxon>Insecta</taxon>
        <taxon>Pterygota</taxon>
        <taxon>Neoptera</taxon>
        <taxon>Paraneoptera</taxon>
        <taxon>Hemiptera</taxon>
        <taxon>Sternorrhyncha</taxon>
        <taxon>Aphidomorpha</taxon>
        <taxon>Aphidoidea</taxon>
        <taxon>Aphididae</taxon>
        <taxon>Lachninae</taxon>
        <taxon>Cinara</taxon>
    </lineage>
</organism>
<dbReference type="Proteomes" id="UP000325440">
    <property type="component" value="Unassembled WGS sequence"/>
</dbReference>
<accession>A0A5E4NLZ8</accession>
<evidence type="ECO:0000313" key="1">
    <source>
        <dbReference type="EMBL" id="VVC43407.1"/>
    </source>
</evidence>